<evidence type="ECO:0000313" key="2">
    <source>
        <dbReference type="Proteomes" id="UP001597120"/>
    </source>
</evidence>
<dbReference type="Proteomes" id="UP001597120">
    <property type="component" value="Unassembled WGS sequence"/>
</dbReference>
<sequence>MQWMMSWFRGRNRRNAVKWRRPWMMSALALAVGATAVGLARGRGANVVQRVLQPFRNRRIAGQ</sequence>
<comment type="caution">
    <text evidence="1">The sequence shown here is derived from an EMBL/GenBank/DDBJ whole genome shotgun (WGS) entry which is preliminary data.</text>
</comment>
<organism evidence="1 2">
    <name type="scientific">Paenibacillus residui</name>
    <dbReference type="NCBI Taxonomy" id="629724"/>
    <lineage>
        <taxon>Bacteria</taxon>
        <taxon>Bacillati</taxon>
        <taxon>Bacillota</taxon>
        <taxon>Bacilli</taxon>
        <taxon>Bacillales</taxon>
        <taxon>Paenibacillaceae</taxon>
        <taxon>Paenibacillus</taxon>
    </lineage>
</organism>
<dbReference type="EMBL" id="JBHTIU010000039">
    <property type="protein sequence ID" value="MFD0869908.1"/>
    <property type="molecule type" value="Genomic_DNA"/>
</dbReference>
<accession>A0ABW3D964</accession>
<protein>
    <submittedName>
        <fullName evidence="1">Uncharacterized protein</fullName>
    </submittedName>
</protein>
<evidence type="ECO:0000313" key="1">
    <source>
        <dbReference type="EMBL" id="MFD0869908.1"/>
    </source>
</evidence>
<reference evidence="2" key="1">
    <citation type="journal article" date="2019" name="Int. J. Syst. Evol. Microbiol.">
        <title>The Global Catalogue of Microorganisms (GCM) 10K type strain sequencing project: providing services to taxonomists for standard genome sequencing and annotation.</title>
        <authorList>
            <consortium name="The Broad Institute Genomics Platform"/>
            <consortium name="The Broad Institute Genome Sequencing Center for Infectious Disease"/>
            <person name="Wu L."/>
            <person name="Ma J."/>
        </authorList>
    </citation>
    <scope>NUCLEOTIDE SEQUENCE [LARGE SCALE GENOMIC DNA]</scope>
    <source>
        <strain evidence="2">CCUG 57263</strain>
    </source>
</reference>
<name>A0ABW3D964_9BACL</name>
<proteinExistence type="predicted"/>
<dbReference type="RefSeq" id="WP_144935292.1">
    <property type="nucleotide sequence ID" value="NZ_JBHTIU010000039.1"/>
</dbReference>
<gene>
    <name evidence="1" type="ORF">ACFQ03_12170</name>
</gene>
<keyword evidence="2" id="KW-1185">Reference proteome</keyword>